<evidence type="ECO:0000313" key="4">
    <source>
        <dbReference type="Proteomes" id="UP000780801"/>
    </source>
</evidence>
<dbReference type="GO" id="GO:0003857">
    <property type="term" value="F:(3S)-3-hydroxyacyl-CoA dehydrogenase (NAD+) activity"/>
    <property type="evidence" value="ECO:0007669"/>
    <property type="project" value="TreeGrafter"/>
</dbReference>
<evidence type="ECO:0000313" key="3">
    <source>
        <dbReference type="EMBL" id="KAF9582792.1"/>
    </source>
</evidence>
<reference evidence="3" key="1">
    <citation type="journal article" date="2020" name="Fungal Divers.">
        <title>Resolving the Mortierellaceae phylogeny through synthesis of multi-gene phylogenetics and phylogenomics.</title>
        <authorList>
            <person name="Vandepol N."/>
            <person name="Liber J."/>
            <person name="Desiro A."/>
            <person name="Na H."/>
            <person name="Kennedy M."/>
            <person name="Barry K."/>
            <person name="Grigoriev I.V."/>
            <person name="Miller A.N."/>
            <person name="O'Donnell K."/>
            <person name="Stajich J.E."/>
            <person name="Bonito G."/>
        </authorList>
    </citation>
    <scope>NUCLEOTIDE SEQUENCE</scope>
    <source>
        <strain evidence="3">KOD1015</strain>
    </source>
</reference>
<sequence>MSAPSTPPAVNVDKAVGFQLQPLRVAYNARDLMLYALSIGVKQDELHFLYESEPGFAAFPTYPVVLGLKRDNVGVSVYGADSEPIPGIPDFDPNRLGKGMVIERTTLMVDPREPNRPYCSMKAGVFVRGYGGFGGPKGPKAASNEPPKDRLATPDAVVEDQTSDELAILYRLSGDYNPLHIDPKIAPRVGFKKPILHGLCTYGHAAHAVLKALGRSDPRALRSITGRFTSPVYPGDTLVTRMWKVPGENKDQTKVVFQTLAKERDQIVINGGCVELWNEDALARQSKL</sequence>
<gene>
    <name evidence="3" type="ORF">BGW38_010757</name>
</gene>
<dbReference type="AlphaFoldDB" id="A0A9P6KFI0"/>
<dbReference type="SUPFAM" id="SSF54637">
    <property type="entry name" value="Thioesterase/thiol ester dehydrase-isomerase"/>
    <property type="match status" value="2"/>
</dbReference>
<feature type="domain" description="MaoC-like" evidence="1">
    <location>
        <begin position="153"/>
        <end position="258"/>
    </location>
</feature>
<keyword evidence="4" id="KW-1185">Reference proteome</keyword>
<evidence type="ECO:0008006" key="5">
    <source>
        <dbReference type="Google" id="ProtNLM"/>
    </source>
</evidence>
<dbReference type="Pfam" id="PF22622">
    <property type="entry name" value="MFE-2_hydrat-2_N"/>
    <property type="match status" value="1"/>
</dbReference>
<name>A0A9P6KFI0_9FUNG</name>
<dbReference type="InterPro" id="IPR054357">
    <property type="entry name" value="MFE-2_N"/>
</dbReference>
<protein>
    <recommendedName>
        <fullName evidence="5">Acyl dehydratase</fullName>
    </recommendedName>
</protein>
<proteinExistence type="predicted"/>
<accession>A0A9P6KFI0</accession>
<dbReference type="OrthoDB" id="60204at2759"/>
<evidence type="ECO:0000259" key="1">
    <source>
        <dbReference type="Pfam" id="PF01575"/>
    </source>
</evidence>
<dbReference type="GO" id="GO:0005777">
    <property type="term" value="C:peroxisome"/>
    <property type="evidence" value="ECO:0007669"/>
    <property type="project" value="TreeGrafter"/>
</dbReference>
<comment type="caution">
    <text evidence="3">The sequence shown here is derived from an EMBL/GenBank/DDBJ whole genome shotgun (WGS) entry which is preliminary data.</text>
</comment>
<evidence type="ECO:0000259" key="2">
    <source>
        <dbReference type="Pfam" id="PF22622"/>
    </source>
</evidence>
<dbReference type="Gene3D" id="3.10.129.10">
    <property type="entry name" value="Hotdog Thioesterase"/>
    <property type="match status" value="3"/>
</dbReference>
<dbReference type="Proteomes" id="UP000780801">
    <property type="component" value="Unassembled WGS sequence"/>
</dbReference>
<dbReference type="EMBL" id="JAABOA010000925">
    <property type="protein sequence ID" value="KAF9582792.1"/>
    <property type="molecule type" value="Genomic_DNA"/>
</dbReference>
<dbReference type="Pfam" id="PF01575">
    <property type="entry name" value="MaoC_dehydratas"/>
    <property type="match status" value="1"/>
</dbReference>
<dbReference type="InterPro" id="IPR029069">
    <property type="entry name" value="HotDog_dom_sf"/>
</dbReference>
<dbReference type="CDD" id="cd03448">
    <property type="entry name" value="HDE_HSD"/>
    <property type="match status" value="1"/>
</dbReference>
<dbReference type="InterPro" id="IPR002539">
    <property type="entry name" value="MaoC-like_dom"/>
</dbReference>
<dbReference type="GO" id="GO:0044594">
    <property type="term" value="F:17-beta-hydroxysteroid dehydrogenase (NAD+) activity"/>
    <property type="evidence" value="ECO:0007669"/>
    <property type="project" value="TreeGrafter"/>
</dbReference>
<dbReference type="GO" id="GO:0006635">
    <property type="term" value="P:fatty acid beta-oxidation"/>
    <property type="evidence" value="ECO:0007669"/>
    <property type="project" value="TreeGrafter"/>
</dbReference>
<organism evidence="3 4">
    <name type="scientific">Lunasporangiospora selenospora</name>
    <dbReference type="NCBI Taxonomy" id="979761"/>
    <lineage>
        <taxon>Eukaryota</taxon>
        <taxon>Fungi</taxon>
        <taxon>Fungi incertae sedis</taxon>
        <taxon>Mucoromycota</taxon>
        <taxon>Mortierellomycotina</taxon>
        <taxon>Mortierellomycetes</taxon>
        <taxon>Mortierellales</taxon>
        <taxon>Mortierellaceae</taxon>
        <taxon>Lunasporangiospora</taxon>
    </lineage>
</organism>
<feature type="domain" description="Peroxisomal multifunctional enzyme type 2-like N-terminal" evidence="2">
    <location>
        <begin position="26"/>
        <end position="69"/>
    </location>
</feature>
<dbReference type="GO" id="GO:0004300">
    <property type="term" value="F:enoyl-CoA hydratase activity"/>
    <property type="evidence" value="ECO:0007669"/>
    <property type="project" value="TreeGrafter"/>
</dbReference>
<dbReference type="PANTHER" id="PTHR13078">
    <property type="entry name" value="PEROXISOMAL MULTIFUNCTIONAL ENZYME TYPE 2-RELATED"/>
    <property type="match status" value="1"/>
</dbReference>
<dbReference type="PANTHER" id="PTHR13078:SF57">
    <property type="entry name" value="DEHYDRATASE, PUTATIVE (AFU_ORTHOLOGUE AFUA_5G00640)-RELATED"/>
    <property type="match status" value="1"/>
</dbReference>